<evidence type="ECO:0000313" key="3">
    <source>
        <dbReference type="Proteomes" id="UP001596414"/>
    </source>
</evidence>
<keyword evidence="1" id="KW-1133">Transmembrane helix</keyword>
<proteinExistence type="predicted"/>
<evidence type="ECO:0000313" key="2">
    <source>
        <dbReference type="EMBL" id="MFC7126049.1"/>
    </source>
</evidence>
<name>A0ABD5X904_9EURY</name>
<dbReference type="AlphaFoldDB" id="A0ABD5X904"/>
<dbReference type="EMBL" id="JBHSZQ010000014">
    <property type="protein sequence ID" value="MFC7126049.1"/>
    <property type="molecule type" value="Genomic_DNA"/>
</dbReference>
<feature type="transmembrane region" description="Helical" evidence="1">
    <location>
        <begin position="84"/>
        <end position="105"/>
    </location>
</feature>
<keyword evidence="1" id="KW-0472">Membrane</keyword>
<keyword evidence="1" id="KW-0812">Transmembrane</keyword>
<protein>
    <submittedName>
        <fullName evidence="2">Uncharacterized protein</fullName>
    </submittedName>
</protein>
<evidence type="ECO:0000256" key="1">
    <source>
        <dbReference type="SAM" id="Phobius"/>
    </source>
</evidence>
<sequence length="122" mass="13105">MLRTSAKLLTDSTNEDTTVFYLPDTYICPMTNSSRVYLGVYVLCIGALSALTIGLSYAVFMAGFSAGVESFIIDPSETVKQNPLGILALLGIFVSLFLLFATVVVGGSRYANLDRVNSSESE</sequence>
<dbReference type="Proteomes" id="UP001596414">
    <property type="component" value="Unassembled WGS sequence"/>
</dbReference>
<feature type="transmembrane region" description="Helical" evidence="1">
    <location>
        <begin position="40"/>
        <end position="64"/>
    </location>
</feature>
<dbReference type="RefSeq" id="WP_267639012.1">
    <property type="nucleotide sequence ID" value="NZ_JAODIY010000047.1"/>
</dbReference>
<accession>A0ABD5X904</accession>
<comment type="caution">
    <text evidence="2">The sequence shown here is derived from an EMBL/GenBank/DDBJ whole genome shotgun (WGS) entry which is preliminary data.</text>
</comment>
<organism evidence="2 3">
    <name type="scientific">Halovenus rubra</name>
    <dbReference type="NCBI Taxonomy" id="869890"/>
    <lineage>
        <taxon>Archaea</taxon>
        <taxon>Methanobacteriati</taxon>
        <taxon>Methanobacteriota</taxon>
        <taxon>Stenosarchaea group</taxon>
        <taxon>Halobacteria</taxon>
        <taxon>Halobacteriales</taxon>
        <taxon>Haloarculaceae</taxon>
        <taxon>Halovenus</taxon>
    </lineage>
</organism>
<reference evidence="2 3" key="1">
    <citation type="journal article" date="2014" name="Int. J. Syst. Evol. Microbiol.">
        <title>Complete genome sequence of Corynebacterium casei LMG S-19264T (=DSM 44701T), isolated from a smear-ripened cheese.</title>
        <authorList>
            <consortium name="US DOE Joint Genome Institute (JGI-PGF)"/>
            <person name="Walter F."/>
            <person name="Albersmeier A."/>
            <person name="Kalinowski J."/>
            <person name="Ruckert C."/>
        </authorList>
    </citation>
    <scope>NUCLEOTIDE SEQUENCE [LARGE SCALE GENOMIC DNA]</scope>
    <source>
        <strain evidence="2 3">CGMCC 4.7215</strain>
    </source>
</reference>
<gene>
    <name evidence="2" type="ORF">ACFQJ7_08365</name>
</gene>